<comment type="similarity">
    <text evidence="2">Belongs to the fimbrial protein family.</text>
</comment>
<dbReference type="PANTHER" id="PTHR33420:SF12">
    <property type="entry name" value="FIMBRIN-LIKE PROTEIN FIMI-RELATED"/>
    <property type="match status" value="1"/>
</dbReference>
<sequence length="339" mass="35195">MITKKKAFTGLCLALAPIWAFAACTADTTDGKDHYIVLVSGFNPPPFSPGDIPMGGVIYEATAQGLSFKNAKNSTSPTTRCSSVTSTYVTGIGTPGANNIYPTSIPNIGIRILAPNGRFFPFVDSPLPWLTAPWNVAYAPKIQLVKTGNITAPGILAGAYARYTADHAAGQTLVEYQFAAPLIVTPRVPTCKVESPSSIPVPMGHVISATAFSGVGSTAPPQSFSIKLRCSGGDAETATRAFVTLTDATNPGNTSTTLSLSRDATAATGVGIQILKGDVVLGYGPDSSAVGNTNQWYAGTVKQGQATMSIDLQARYVQTAPKITSGSANAVATYTLSYQ</sequence>
<organism evidence="7 8">
    <name type="scientific">Cupriavidus basilensis</name>
    <dbReference type="NCBI Taxonomy" id="68895"/>
    <lineage>
        <taxon>Bacteria</taxon>
        <taxon>Pseudomonadati</taxon>
        <taxon>Pseudomonadota</taxon>
        <taxon>Betaproteobacteria</taxon>
        <taxon>Burkholderiales</taxon>
        <taxon>Burkholderiaceae</taxon>
        <taxon>Cupriavidus</taxon>
    </lineage>
</organism>
<evidence type="ECO:0000256" key="5">
    <source>
        <dbReference type="SAM" id="SignalP"/>
    </source>
</evidence>
<keyword evidence="8" id="KW-1185">Reference proteome</keyword>
<comment type="caution">
    <text evidence="7">The sequence shown here is derived from an EMBL/GenBank/DDBJ whole genome shotgun (WGS) entry which is preliminary data.</text>
</comment>
<dbReference type="Gene3D" id="2.60.40.1090">
    <property type="entry name" value="Fimbrial-type adhesion domain"/>
    <property type="match status" value="1"/>
</dbReference>
<keyword evidence="3 5" id="KW-0732">Signal</keyword>
<dbReference type="Proteomes" id="UP001216674">
    <property type="component" value="Unassembled WGS sequence"/>
</dbReference>
<dbReference type="InterPro" id="IPR036937">
    <property type="entry name" value="Adhesion_dom_fimbrial_sf"/>
</dbReference>
<dbReference type="InterPro" id="IPR000259">
    <property type="entry name" value="Adhesion_dom_fimbrial"/>
</dbReference>
<dbReference type="RefSeq" id="WP_276266377.1">
    <property type="nucleotide sequence ID" value="NZ_JARJLM010000373.1"/>
</dbReference>
<name>A0ABT6ATF9_9BURK</name>
<evidence type="ECO:0000256" key="2">
    <source>
        <dbReference type="ARBA" id="ARBA00006671"/>
    </source>
</evidence>
<dbReference type="SUPFAM" id="SSF49401">
    <property type="entry name" value="Bacterial adhesins"/>
    <property type="match status" value="1"/>
</dbReference>
<feature type="signal peptide" evidence="5">
    <location>
        <begin position="1"/>
        <end position="22"/>
    </location>
</feature>
<evidence type="ECO:0000256" key="1">
    <source>
        <dbReference type="ARBA" id="ARBA00004561"/>
    </source>
</evidence>
<gene>
    <name evidence="7" type="ORF">P3W85_22315</name>
</gene>
<reference evidence="7 8" key="1">
    <citation type="submission" date="2023-03" db="EMBL/GenBank/DDBJ databases">
        <title>Draft assemblies of triclosan tolerant bacteria isolated from returned activated sludge.</title>
        <authorList>
            <person name="Van Hamelsveld S."/>
        </authorList>
    </citation>
    <scope>NUCLEOTIDE SEQUENCE [LARGE SCALE GENOMIC DNA]</scope>
    <source>
        <strain evidence="7 8">GW210010_S58</strain>
    </source>
</reference>
<accession>A0ABT6ATF9</accession>
<dbReference type="PANTHER" id="PTHR33420">
    <property type="entry name" value="FIMBRIAL SUBUNIT ELFA-RELATED"/>
    <property type="match status" value="1"/>
</dbReference>
<evidence type="ECO:0000313" key="7">
    <source>
        <dbReference type="EMBL" id="MDF3835663.1"/>
    </source>
</evidence>
<evidence type="ECO:0000256" key="4">
    <source>
        <dbReference type="ARBA" id="ARBA00023263"/>
    </source>
</evidence>
<dbReference type="EMBL" id="JARJLM010000373">
    <property type="protein sequence ID" value="MDF3835663.1"/>
    <property type="molecule type" value="Genomic_DNA"/>
</dbReference>
<protein>
    <submittedName>
        <fullName evidence="7">Fimbrial protein</fullName>
    </submittedName>
</protein>
<comment type="subcellular location">
    <subcellularLocation>
        <location evidence="1">Fimbrium</location>
    </subcellularLocation>
</comment>
<evidence type="ECO:0000313" key="8">
    <source>
        <dbReference type="Proteomes" id="UP001216674"/>
    </source>
</evidence>
<dbReference type="InterPro" id="IPR050263">
    <property type="entry name" value="Bact_Fimbrial_Adh_Pro"/>
</dbReference>
<feature type="domain" description="Fimbrial-type adhesion" evidence="6">
    <location>
        <begin position="187"/>
        <end position="339"/>
    </location>
</feature>
<proteinExistence type="inferred from homology"/>
<keyword evidence="4" id="KW-0281">Fimbrium</keyword>
<dbReference type="Gene3D" id="2.60.40.3310">
    <property type="match status" value="1"/>
</dbReference>
<feature type="chain" id="PRO_5046272081" evidence="5">
    <location>
        <begin position="23"/>
        <end position="339"/>
    </location>
</feature>
<evidence type="ECO:0000256" key="3">
    <source>
        <dbReference type="ARBA" id="ARBA00022729"/>
    </source>
</evidence>
<dbReference type="PROSITE" id="PS51257">
    <property type="entry name" value="PROKAR_LIPOPROTEIN"/>
    <property type="match status" value="1"/>
</dbReference>
<dbReference type="Pfam" id="PF00419">
    <property type="entry name" value="Fimbrial"/>
    <property type="match status" value="1"/>
</dbReference>
<dbReference type="InterPro" id="IPR008966">
    <property type="entry name" value="Adhesion_dom_sf"/>
</dbReference>
<evidence type="ECO:0000259" key="6">
    <source>
        <dbReference type="Pfam" id="PF00419"/>
    </source>
</evidence>